<gene>
    <name evidence="8" type="ORF">FGM01_03655</name>
</gene>
<dbReference type="SUPFAM" id="SSF55874">
    <property type="entry name" value="ATPase domain of HSP90 chaperone/DNA topoisomerase II/histidine kinase"/>
    <property type="match status" value="1"/>
</dbReference>
<dbReference type="AlphaFoldDB" id="A0A550I7Q0"/>
<accession>A0A550I7Q0</accession>
<dbReference type="PRINTS" id="PR00344">
    <property type="entry name" value="BCTRLSENSOR"/>
</dbReference>
<dbReference type="InterPro" id="IPR004358">
    <property type="entry name" value="Sig_transdc_His_kin-like_C"/>
</dbReference>
<dbReference type="SMART" id="SM00388">
    <property type="entry name" value="HisKA"/>
    <property type="match status" value="1"/>
</dbReference>
<keyword evidence="9" id="KW-1185">Reference proteome</keyword>
<reference evidence="8 9" key="1">
    <citation type="submission" date="2019-06" db="EMBL/GenBank/DDBJ databases">
        <title>Gramella sabulilitoris sp. nov., isolated from a marine sand.</title>
        <authorList>
            <person name="Yoon J.-H."/>
        </authorList>
    </citation>
    <scope>NUCLEOTIDE SEQUENCE [LARGE SCALE GENOMIC DNA]</scope>
    <source>
        <strain evidence="8 9">HSMS-1</strain>
    </source>
</reference>
<evidence type="ECO:0000313" key="9">
    <source>
        <dbReference type="Proteomes" id="UP000315131"/>
    </source>
</evidence>
<evidence type="ECO:0000256" key="4">
    <source>
        <dbReference type="ARBA" id="ARBA00022679"/>
    </source>
</evidence>
<evidence type="ECO:0000256" key="5">
    <source>
        <dbReference type="ARBA" id="ARBA00022777"/>
    </source>
</evidence>
<organism evidence="8 9">
    <name type="scientific">Christiangramia sabulilitoris</name>
    <dbReference type="NCBI Taxonomy" id="2583991"/>
    <lineage>
        <taxon>Bacteria</taxon>
        <taxon>Pseudomonadati</taxon>
        <taxon>Bacteroidota</taxon>
        <taxon>Flavobacteriia</taxon>
        <taxon>Flavobacteriales</taxon>
        <taxon>Flavobacteriaceae</taxon>
        <taxon>Christiangramia</taxon>
    </lineage>
</organism>
<dbReference type="Pfam" id="PF02518">
    <property type="entry name" value="HATPase_c"/>
    <property type="match status" value="1"/>
</dbReference>
<dbReference type="FunFam" id="3.30.565.10:FF:000006">
    <property type="entry name" value="Sensor histidine kinase WalK"/>
    <property type="match status" value="1"/>
</dbReference>
<dbReference type="PROSITE" id="PS50109">
    <property type="entry name" value="HIS_KIN"/>
    <property type="match status" value="1"/>
</dbReference>
<feature type="transmembrane region" description="Helical" evidence="6">
    <location>
        <begin position="260"/>
        <end position="283"/>
    </location>
</feature>
<protein>
    <recommendedName>
        <fullName evidence="2">histidine kinase</fullName>
        <ecNumber evidence="2">2.7.13.3</ecNumber>
    </recommendedName>
</protein>
<keyword evidence="6" id="KW-1133">Transmembrane helix</keyword>
<keyword evidence="4" id="KW-0808">Transferase</keyword>
<dbReference type="EC" id="2.7.13.3" evidence="2"/>
<comment type="caution">
    <text evidence="8">The sequence shown here is derived from an EMBL/GenBank/DDBJ whole genome shotgun (WGS) entry which is preliminary data.</text>
</comment>
<dbReference type="CDD" id="cd00082">
    <property type="entry name" value="HisKA"/>
    <property type="match status" value="1"/>
</dbReference>
<dbReference type="CDD" id="cd00075">
    <property type="entry name" value="HATPase"/>
    <property type="match status" value="1"/>
</dbReference>
<keyword evidence="3" id="KW-0597">Phosphoprotein</keyword>
<keyword evidence="5 8" id="KW-0418">Kinase</keyword>
<evidence type="ECO:0000256" key="2">
    <source>
        <dbReference type="ARBA" id="ARBA00012438"/>
    </source>
</evidence>
<evidence type="ECO:0000259" key="7">
    <source>
        <dbReference type="PROSITE" id="PS50109"/>
    </source>
</evidence>
<dbReference type="GO" id="GO:0000155">
    <property type="term" value="F:phosphorelay sensor kinase activity"/>
    <property type="evidence" value="ECO:0007669"/>
    <property type="project" value="InterPro"/>
</dbReference>
<name>A0A550I7Q0_9FLAO</name>
<dbReference type="SUPFAM" id="SSF47384">
    <property type="entry name" value="Homodimeric domain of signal transducing histidine kinase"/>
    <property type="match status" value="1"/>
</dbReference>
<dbReference type="Gene3D" id="3.30.565.10">
    <property type="entry name" value="Histidine kinase-like ATPase, C-terminal domain"/>
    <property type="match status" value="1"/>
</dbReference>
<comment type="catalytic activity">
    <reaction evidence="1">
        <text>ATP + protein L-histidine = ADP + protein N-phospho-L-histidine.</text>
        <dbReference type="EC" id="2.7.13.3"/>
    </reaction>
</comment>
<evidence type="ECO:0000256" key="6">
    <source>
        <dbReference type="SAM" id="Phobius"/>
    </source>
</evidence>
<dbReference type="Gene3D" id="1.10.287.130">
    <property type="match status" value="1"/>
</dbReference>
<proteinExistence type="predicted"/>
<dbReference type="Pfam" id="PF00512">
    <property type="entry name" value="HisKA"/>
    <property type="match status" value="1"/>
</dbReference>
<feature type="transmembrane region" description="Helical" evidence="6">
    <location>
        <begin position="6"/>
        <end position="28"/>
    </location>
</feature>
<evidence type="ECO:0000313" key="8">
    <source>
        <dbReference type="EMBL" id="TRO66996.1"/>
    </source>
</evidence>
<dbReference type="PANTHER" id="PTHR43547">
    <property type="entry name" value="TWO-COMPONENT HISTIDINE KINASE"/>
    <property type="match status" value="1"/>
</dbReference>
<dbReference type="InterPro" id="IPR003594">
    <property type="entry name" value="HATPase_dom"/>
</dbReference>
<feature type="domain" description="Histidine kinase" evidence="7">
    <location>
        <begin position="306"/>
        <end position="525"/>
    </location>
</feature>
<keyword evidence="6" id="KW-0812">Transmembrane</keyword>
<dbReference type="SMART" id="SM00387">
    <property type="entry name" value="HATPase_c"/>
    <property type="match status" value="1"/>
</dbReference>
<evidence type="ECO:0000256" key="1">
    <source>
        <dbReference type="ARBA" id="ARBA00000085"/>
    </source>
</evidence>
<dbReference type="RefSeq" id="WP_143409775.1">
    <property type="nucleotide sequence ID" value="NZ_VHSF01000001.1"/>
</dbReference>
<dbReference type="InterPro" id="IPR036890">
    <property type="entry name" value="HATPase_C_sf"/>
</dbReference>
<dbReference type="Proteomes" id="UP000315131">
    <property type="component" value="Unassembled WGS sequence"/>
</dbReference>
<dbReference type="InterPro" id="IPR003661">
    <property type="entry name" value="HisK_dim/P_dom"/>
</dbReference>
<dbReference type="InterPro" id="IPR005467">
    <property type="entry name" value="His_kinase_dom"/>
</dbReference>
<sequence length="525" mass="60899">MNKKLFVLLVALMSLSLIGIIFVQGYWIKSTIEDREQQFSYNARQVLINVSENIQNREFEKYYFQFKNPDSINSKLSDRTLTEYFYSNRNEERNETYFNSETVLQEDYKVSSGFLQFAQDSIQFTKMINKRVTDIVRNNELDDENLSARERIEHIERISRMEEVEKDILRSAISELLVRLPVHRRVTEETIAELLKDELQERDLKTEFEFGVYNNSIATRLHTDNFSLSHPATYAVPLFMDSAGNSNYRLLVNFTNKKEAVLSSVILMACLSIIFTLIIVIAYSSALSQLIKQRQISQIKTDFINNMTHEFKTPIATINLALDAIKNPKVIEDQSKVARYLQMIRDENKRMHAQVENVLRISKLEKNELDLKKERHQLHDLIYDAVSHVELIVEDRGGYVQTHFGALRSSILANHDHFINVLVNILDNAIKYSEDAPKIDIYTTNVKNYIYCEIRDQGVGMNRLVQKKIFEKFYREHTGDIHNVKGHGLGLAYAKQIIADHHGEITVNSEKGKGSTFIIKLPLIS</sequence>
<dbReference type="OrthoDB" id="1933776at2"/>
<dbReference type="EMBL" id="VHSF01000001">
    <property type="protein sequence ID" value="TRO66996.1"/>
    <property type="molecule type" value="Genomic_DNA"/>
</dbReference>
<dbReference type="InterPro" id="IPR036097">
    <property type="entry name" value="HisK_dim/P_sf"/>
</dbReference>
<dbReference type="PANTHER" id="PTHR43547:SF2">
    <property type="entry name" value="HYBRID SIGNAL TRANSDUCTION HISTIDINE KINASE C"/>
    <property type="match status" value="1"/>
</dbReference>
<evidence type="ECO:0000256" key="3">
    <source>
        <dbReference type="ARBA" id="ARBA00022553"/>
    </source>
</evidence>
<keyword evidence="6" id="KW-0472">Membrane</keyword>